<evidence type="ECO:0000313" key="2">
    <source>
        <dbReference type="Proteomes" id="UP001500443"/>
    </source>
</evidence>
<proteinExistence type="predicted"/>
<gene>
    <name evidence="1" type="ORF">GCM10009802_27790</name>
</gene>
<name>A0ABP5K1E7_9ACTN</name>
<evidence type="ECO:0008006" key="3">
    <source>
        <dbReference type="Google" id="ProtNLM"/>
    </source>
</evidence>
<protein>
    <recommendedName>
        <fullName evidence="3">Abortive infection protein</fullName>
    </recommendedName>
</protein>
<keyword evidence="2" id="KW-1185">Reference proteome</keyword>
<dbReference type="Gene3D" id="3.20.20.80">
    <property type="entry name" value="Glycosidases"/>
    <property type="match status" value="1"/>
</dbReference>
<organism evidence="1 2">
    <name type="scientific">Streptomyces synnematoformans</name>
    <dbReference type="NCBI Taxonomy" id="415721"/>
    <lineage>
        <taxon>Bacteria</taxon>
        <taxon>Bacillati</taxon>
        <taxon>Actinomycetota</taxon>
        <taxon>Actinomycetes</taxon>
        <taxon>Kitasatosporales</taxon>
        <taxon>Streptomycetaceae</taxon>
        <taxon>Streptomyces</taxon>
    </lineage>
</organism>
<dbReference type="SUPFAM" id="SSF51445">
    <property type="entry name" value="(Trans)glycosidases"/>
    <property type="match status" value="1"/>
</dbReference>
<comment type="caution">
    <text evidence="1">The sequence shown here is derived from an EMBL/GenBank/DDBJ whole genome shotgun (WGS) entry which is preliminary data.</text>
</comment>
<accession>A0ABP5K1E7</accession>
<dbReference type="EMBL" id="BAAAPF010000072">
    <property type="protein sequence ID" value="GAA2123414.1"/>
    <property type="molecule type" value="Genomic_DNA"/>
</dbReference>
<dbReference type="InterPro" id="IPR017853">
    <property type="entry name" value="GH"/>
</dbReference>
<dbReference type="Proteomes" id="UP001500443">
    <property type="component" value="Unassembled WGS sequence"/>
</dbReference>
<evidence type="ECO:0000313" key="1">
    <source>
        <dbReference type="EMBL" id="GAA2123414.1"/>
    </source>
</evidence>
<sequence length="330" mass="36734">MVGMSLTVRGISYVTGETGADTVRADMRAIRDELHCTTVMLIGTDVAAQTEAARIALEAGLDVYVRPYLTDRPRAELHAHLAETGAAAEKLRAAYPGRVTLLVGTEFSLTQRGMLPGPRVFVRLQVLVRWRRFFDRRITRKLRPLLADALATARGVFDGPITYGAGYWEDVDWTDFDVVGVNYYRMGTDTAAYERGLDARRRTAEEQGKPLVVTEFGCGAHVGAERRGPGSFRIVQWFADKPKVRKGHVRDEGTQAAYLTELIDLYAEHGIHGCFVFTFAMRDFPHAPDDPRHDLDMAGFGVVRFAEGETERWEKKEAYGAVAARYGADA</sequence>
<reference evidence="2" key="1">
    <citation type="journal article" date="2019" name="Int. J. Syst. Evol. Microbiol.">
        <title>The Global Catalogue of Microorganisms (GCM) 10K type strain sequencing project: providing services to taxonomists for standard genome sequencing and annotation.</title>
        <authorList>
            <consortium name="The Broad Institute Genomics Platform"/>
            <consortium name="The Broad Institute Genome Sequencing Center for Infectious Disease"/>
            <person name="Wu L."/>
            <person name="Ma J."/>
        </authorList>
    </citation>
    <scope>NUCLEOTIDE SEQUENCE [LARGE SCALE GENOMIC DNA]</scope>
    <source>
        <strain evidence="2">JCM 15481</strain>
    </source>
</reference>